<protein>
    <submittedName>
        <fullName evidence="1">Uncharacterized protein</fullName>
    </submittedName>
</protein>
<sequence length="1660" mass="180518">MSAADEAHRPSPATAGPHVSSQPANVESAALTEGTIVHPASPSLSQSHHPRDSSPSASRWLETDRGQPSAPSNRAPITSEHTASKTPSSPPASIRPRRTLPDEGQASSPLANTASSADVELANSPANPIQSDSSRHSTPATSTEGAQDEVKVEVEGQQSIDECLESIRPAYFYPIDPSSSSSSSSSATTNTTATTTTNYASSPGSADLLQEGVPVFHPTMDQFKDFYAFCSAIDKWGMKSGIVKVVPPSEWLDNLPSLKPDSAKPPTPAKEENGQRKATDQGGSERADLTSIRIRNAIMQHFTPAGSGVWRQTNVTRTVKVWNAKQWADTCISKGQKGPEMTRMKWKAEVDGMAVNAQAQGKDGSASNPAVEDEGVRTRSGKARASLTNSGSNGNSSHFAADSRSAALKRKRPDETSKRRREGRASGSEVADASRSRSGTPPPPSRDDVTGKDEEQDEGMPPLEPSPAAAAAAATTTANKLRGSEDGEIGKDGGAPLPPGIASSTPSSSPTKPKKIAWADTTSAEEWDKFDYKGCWLKEGLSHEELELLSWATTTDEKEDQGSKLPEIPPASSWNEATCREIESEYWRGLNFGKPPMYGADLKGTLFDSRTTCWNVGKLDNLLTRLRLKRKLPGVTTPYLYWGMWRATFAWHVEDMDLYSINYIHFGAPKQWYSIRQADRKRFESAMAGAFPADSRRCPHFMRHKSYLASPSFLASHGIRPLRLVHNAGEFVITYPYGYHSGFNMGFNCAESVNFALESWLEIGRKANYCHCDQAQQSVVMDVDAMLEESREMEEADKRKMERDEFRRMREEGQRAVDEQEKELEKKRKRNEKAREKRRLKRQAELAAVATGAETEGEDEADDAVDDTPFLSAVEAMTKASPRSHVSEGGDQPCIFCPSSIAEDLVLVPDPPSQGQKQRANAERYAHRLCASFIPETWVGKSERGDREVVCGYEGIERARFSLKCQICPTPALQKQGAKIQCTRGKCPRSAHVSCALIEEKGWFIDVCNKAVADRLEGKGDAASSSSKAGSRGKQKKKKSTQTTAQEPLSDLKADDEDHQAHAAAEGDDQRQAMVEDDEERLVVLCRSHNPLFKQAEEARKAAELREKALALAKGATIRVKSSGGVFEVTVQEVRDLKDGQGDVMVLDQGRLRSVKWGRIMFETKEKVEGGGSGSGPEDGAEDEDDDGLKNAAKRRKKEVHPETPSVQEAPVSAKDVPAAVVKPRKAPAPKASPKTGAPPKGSKANRASVKASTKDLEASYPSDRISDNSTGAAIRDLDGSGPSASVVAAMPQPAAQSSSCSPGPALPSRGGSHFELYRQRGVREDLSSRHSSVEVGAGEAGHHHQHGYPMYGYAPGEVARTLPPPSISGAIDHRNPRMQYHHIPYPGTTPSSSRGFTPLSTYGYRQTYSPYPDPRLTQYPPRLPNQHASVETRPSQHQLHSRSPVLHHASPASAQTLPSSSPSPHSQHSQHSHHHHHHHHHHQHHNQHHLQPPTASPSLTSVVTQLPASSSPSHLHPQSMVASHPRVYSERDGSRECFLDGRDRDWDRERGREQRSSVYYPSLPPISASSAPGGPPQHYPSLPTNFGPSGHPLHSPHPTYGTEMSHPMAGPGGFNAPTQQGSGFSSFGSGPGLAQQVTRIPPSYASVPQYYSHESSHPH</sequence>
<evidence type="ECO:0000313" key="2">
    <source>
        <dbReference type="Proteomes" id="UP000245626"/>
    </source>
</evidence>
<reference evidence="1 2" key="1">
    <citation type="journal article" date="2018" name="Mol. Biol. Evol.">
        <title>Broad Genomic Sampling Reveals a Smut Pathogenic Ancestry of the Fungal Clade Ustilaginomycotina.</title>
        <authorList>
            <person name="Kijpornyongpan T."/>
            <person name="Mondo S.J."/>
            <person name="Barry K."/>
            <person name="Sandor L."/>
            <person name="Lee J."/>
            <person name="Lipzen A."/>
            <person name="Pangilinan J."/>
            <person name="LaButti K."/>
            <person name="Hainaut M."/>
            <person name="Henrissat B."/>
            <person name="Grigoriev I.V."/>
            <person name="Spatafora J.W."/>
            <person name="Aime M.C."/>
        </authorList>
    </citation>
    <scope>NUCLEOTIDE SEQUENCE [LARGE SCALE GENOMIC DNA]</scope>
    <source>
        <strain evidence="1 2">SA 807</strain>
    </source>
</reference>
<keyword evidence="2" id="KW-1185">Reference proteome</keyword>
<gene>
    <name evidence="1" type="ORF">IE53DRAFT_377437</name>
</gene>
<organism evidence="1 2">
    <name type="scientific">Violaceomyces palustris</name>
    <dbReference type="NCBI Taxonomy" id="1673888"/>
    <lineage>
        <taxon>Eukaryota</taxon>
        <taxon>Fungi</taxon>
        <taxon>Dikarya</taxon>
        <taxon>Basidiomycota</taxon>
        <taxon>Ustilaginomycotina</taxon>
        <taxon>Ustilaginomycetes</taxon>
        <taxon>Violaceomycetales</taxon>
        <taxon>Violaceomycetaceae</taxon>
        <taxon>Violaceomyces</taxon>
    </lineage>
</organism>
<name>A0ACD0P5G3_9BASI</name>
<dbReference type="EMBL" id="KZ819732">
    <property type="protein sequence ID" value="PWN53286.1"/>
    <property type="molecule type" value="Genomic_DNA"/>
</dbReference>
<proteinExistence type="predicted"/>
<accession>A0ACD0P5G3</accession>
<evidence type="ECO:0000313" key="1">
    <source>
        <dbReference type="EMBL" id="PWN53286.1"/>
    </source>
</evidence>
<dbReference type="Proteomes" id="UP000245626">
    <property type="component" value="Unassembled WGS sequence"/>
</dbReference>